<sequence length="144" mass="15860">MKWEASPASRHQKMVQRIERSLRLAPSHGGDCGCFTLADTLIRFPDPDRSIKRPDLAIFCLEPPDSDEALELIPAAVVEVLSLGYEEKDLGPDGAPFYLAYGVQDVVIVDPREHLVYHDTLAQGRRAFKAPLTLTLACGCVLSV</sequence>
<dbReference type="Proteomes" id="UP000220527">
    <property type="component" value="Unassembled WGS sequence"/>
</dbReference>
<dbReference type="Pfam" id="PF05685">
    <property type="entry name" value="Uma2"/>
    <property type="match status" value="1"/>
</dbReference>
<keyword evidence="3" id="KW-1185">Reference proteome</keyword>
<reference evidence="3" key="1">
    <citation type="submission" date="2017-08" db="EMBL/GenBank/DDBJ databases">
        <authorList>
            <person name="Grouzdev D.S."/>
            <person name="Gaisin V.A."/>
            <person name="Rysina M.S."/>
            <person name="Gorlenko V.M."/>
        </authorList>
    </citation>
    <scope>NUCLEOTIDE SEQUENCE [LARGE SCALE GENOMIC DNA]</scope>
    <source>
        <strain evidence="3">Kir15-3F</strain>
    </source>
</reference>
<proteinExistence type="predicted"/>
<evidence type="ECO:0000313" key="3">
    <source>
        <dbReference type="Proteomes" id="UP000220527"/>
    </source>
</evidence>
<dbReference type="InterPro" id="IPR008538">
    <property type="entry name" value="Uma2"/>
</dbReference>
<dbReference type="InterPro" id="IPR011335">
    <property type="entry name" value="Restrct_endonuc-II-like"/>
</dbReference>
<dbReference type="AlphaFoldDB" id="A0A2A6RH76"/>
<accession>A0A2A6RH76</accession>
<comment type="caution">
    <text evidence="2">The sequence shown here is derived from an EMBL/GenBank/DDBJ whole genome shotgun (WGS) entry which is preliminary data.</text>
</comment>
<dbReference type="CDD" id="cd06260">
    <property type="entry name" value="DUF820-like"/>
    <property type="match status" value="1"/>
</dbReference>
<name>A0A2A6RH76_9CHLR</name>
<gene>
    <name evidence="2" type="ORF">CJ255_15050</name>
</gene>
<evidence type="ECO:0000259" key="1">
    <source>
        <dbReference type="Pfam" id="PF05685"/>
    </source>
</evidence>
<organism evidence="2 3">
    <name type="scientific">Candidatus Viridilinea mediisalina</name>
    <dbReference type="NCBI Taxonomy" id="2024553"/>
    <lineage>
        <taxon>Bacteria</taxon>
        <taxon>Bacillati</taxon>
        <taxon>Chloroflexota</taxon>
        <taxon>Chloroflexia</taxon>
        <taxon>Chloroflexales</taxon>
        <taxon>Chloroflexineae</taxon>
        <taxon>Oscillochloridaceae</taxon>
        <taxon>Candidatus Viridilinea</taxon>
    </lineage>
</organism>
<evidence type="ECO:0000313" key="2">
    <source>
        <dbReference type="EMBL" id="PDW02238.1"/>
    </source>
</evidence>
<dbReference type="Gene3D" id="3.90.1570.10">
    <property type="entry name" value="tt1808, chain A"/>
    <property type="match status" value="1"/>
</dbReference>
<dbReference type="OrthoDB" id="158746at2"/>
<dbReference type="SUPFAM" id="SSF52980">
    <property type="entry name" value="Restriction endonuclease-like"/>
    <property type="match status" value="1"/>
</dbReference>
<protein>
    <recommendedName>
        <fullName evidence="1">Putative restriction endonuclease domain-containing protein</fullName>
    </recommendedName>
</protein>
<dbReference type="InterPro" id="IPR012296">
    <property type="entry name" value="Nuclease_put_TT1808"/>
</dbReference>
<dbReference type="EMBL" id="NQWI01000080">
    <property type="protein sequence ID" value="PDW02238.1"/>
    <property type="molecule type" value="Genomic_DNA"/>
</dbReference>
<feature type="domain" description="Putative restriction endonuclease" evidence="1">
    <location>
        <begin position="6"/>
        <end position="124"/>
    </location>
</feature>